<dbReference type="PROSITE" id="PS00211">
    <property type="entry name" value="ABC_TRANSPORTER_1"/>
    <property type="match status" value="1"/>
</dbReference>
<protein>
    <submittedName>
        <fullName evidence="6">ABC transporter, ATPase subunit</fullName>
    </submittedName>
</protein>
<dbReference type="GO" id="GO:0016887">
    <property type="term" value="F:ATP hydrolysis activity"/>
    <property type="evidence" value="ECO:0007669"/>
    <property type="project" value="InterPro"/>
</dbReference>
<evidence type="ECO:0000256" key="4">
    <source>
        <dbReference type="ARBA" id="ARBA00022840"/>
    </source>
</evidence>
<dbReference type="SUPFAM" id="SSF52540">
    <property type="entry name" value="P-loop containing nucleoside triphosphate hydrolases"/>
    <property type="match status" value="1"/>
</dbReference>
<keyword evidence="3" id="KW-0547">Nucleotide-binding</keyword>
<proteinExistence type="inferred from homology"/>
<evidence type="ECO:0000313" key="6">
    <source>
        <dbReference type="EMBL" id="SBW09806.1"/>
    </source>
</evidence>
<organism evidence="6">
    <name type="scientific">uncultured delta proteobacterium</name>
    <dbReference type="NCBI Taxonomy" id="34034"/>
    <lineage>
        <taxon>Bacteria</taxon>
        <taxon>Deltaproteobacteria</taxon>
        <taxon>environmental samples</taxon>
    </lineage>
</organism>
<dbReference type="PANTHER" id="PTHR43553">
    <property type="entry name" value="HEAVY METAL TRANSPORTER"/>
    <property type="match status" value="1"/>
</dbReference>
<evidence type="ECO:0000256" key="3">
    <source>
        <dbReference type="ARBA" id="ARBA00022741"/>
    </source>
</evidence>
<accession>A0A212KDP4</accession>
<evidence type="ECO:0000256" key="1">
    <source>
        <dbReference type="ARBA" id="ARBA00005417"/>
    </source>
</evidence>
<reference evidence="6" key="1">
    <citation type="submission" date="2016-04" db="EMBL/GenBank/DDBJ databases">
        <authorList>
            <person name="Evans L.H."/>
            <person name="Alamgir A."/>
            <person name="Owens N."/>
            <person name="Weber N.D."/>
            <person name="Virtaneva K."/>
            <person name="Barbian K."/>
            <person name="Babar A."/>
            <person name="Rosenke K."/>
        </authorList>
    </citation>
    <scope>NUCLEOTIDE SEQUENCE</scope>
    <source>
        <strain evidence="6">86</strain>
    </source>
</reference>
<evidence type="ECO:0000256" key="2">
    <source>
        <dbReference type="ARBA" id="ARBA00022448"/>
    </source>
</evidence>
<comment type="similarity">
    <text evidence="1">Belongs to the ABC transporter superfamily.</text>
</comment>
<dbReference type="PROSITE" id="PS50893">
    <property type="entry name" value="ABC_TRANSPORTER_2"/>
    <property type="match status" value="1"/>
</dbReference>
<dbReference type="GO" id="GO:0042626">
    <property type="term" value="F:ATPase-coupled transmembrane transporter activity"/>
    <property type="evidence" value="ECO:0007669"/>
    <property type="project" value="TreeGrafter"/>
</dbReference>
<gene>
    <name evidence="6" type="ORF">KL86DPRO_50282</name>
</gene>
<evidence type="ECO:0000259" key="5">
    <source>
        <dbReference type="PROSITE" id="PS50893"/>
    </source>
</evidence>
<feature type="domain" description="ABC transporter" evidence="5">
    <location>
        <begin position="3"/>
        <end position="233"/>
    </location>
</feature>
<dbReference type="GO" id="GO:0043190">
    <property type="term" value="C:ATP-binding cassette (ABC) transporter complex"/>
    <property type="evidence" value="ECO:0007669"/>
    <property type="project" value="TreeGrafter"/>
</dbReference>
<dbReference type="GO" id="GO:0005524">
    <property type="term" value="F:ATP binding"/>
    <property type="evidence" value="ECO:0007669"/>
    <property type="project" value="UniProtKB-KW"/>
</dbReference>
<dbReference type="SMART" id="SM00382">
    <property type="entry name" value="AAA"/>
    <property type="match status" value="1"/>
</dbReference>
<keyword evidence="2" id="KW-0813">Transport</keyword>
<dbReference type="CDD" id="cd03225">
    <property type="entry name" value="ABC_cobalt_CbiO_domain1"/>
    <property type="match status" value="1"/>
</dbReference>
<dbReference type="PANTHER" id="PTHR43553:SF24">
    <property type="entry name" value="ENERGY-COUPLING FACTOR TRANSPORTER ATP-BINDING PROTEIN ECFA1"/>
    <property type="match status" value="1"/>
</dbReference>
<dbReference type="Gene3D" id="3.40.50.300">
    <property type="entry name" value="P-loop containing nucleotide triphosphate hydrolases"/>
    <property type="match status" value="1"/>
</dbReference>
<name>A0A212KDP4_9DELT</name>
<sequence>MIVTASSLFFRHPGAEDDTLKDVTFSIREGELLCLLGVNGSGKSTLLALLAGLFSQRAGELSVAGNELPREAFKLRGRIALVPQDPDVYILGSLVEEDLLLALDRDDTAGRERALGFARIFGLEHALNQPVHTLSHGQKRKLCLASALAARPEILLLDEPFAGLDHPSSMAMREALARNKAAKLTQVVVGHDLDLMADLADSFMLMHSGEVVAAGNKETVFPRLLAAGVRPPCSWFTGGGPAWL</sequence>
<dbReference type="InterPro" id="IPR003439">
    <property type="entry name" value="ABC_transporter-like_ATP-bd"/>
</dbReference>
<dbReference type="InterPro" id="IPR017871">
    <property type="entry name" value="ABC_transporter-like_CS"/>
</dbReference>
<dbReference type="InterPro" id="IPR015856">
    <property type="entry name" value="ABC_transpr_CbiO/EcfA_su"/>
</dbReference>
<dbReference type="Pfam" id="PF00005">
    <property type="entry name" value="ABC_tran"/>
    <property type="match status" value="1"/>
</dbReference>
<dbReference type="AlphaFoldDB" id="A0A212KDP4"/>
<dbReference type="InterPro" id="IPR027417">
    <property type="entry name" value="P-loop_NTPase"/>
</dbReference>
<keyword evidence="4" id="KW-0067">ATP-binding</keyword>
<dbReference type="InterPro" id="IPR003593">
    <property type="entry name" value="AAA+_ATPase"/>
</dbReference>
<dbReference type="InterPro" id="IPR050095">
    <property type="entry name" value="ECF_ABC_transporter_ATP-bd"/>
</dbReference>
<dbReference type="EMBL" id="FLUQ01000005">
    <property type="protein sequence ID" value="SBW09806.1"/>
    <property type="molecule type" value="Genomic_DNA"/>
</dbReference>